<evidence type="ECO:0000313" key="7">
    <source>
        <dbReference type="Proteomes" id="UP000183365"/>
    </source>
</evidence>
<dbReference type="VEuPathDB" id="FungiDB:HGUI_01347"/>
<feature type="repeat" description="WD" evidence="5">
    <location>
        <begin position="87"/>
        <end position="120"/>
    </location>
</feature>
<feature type="repeat" description="WD" evidence="5">
    <location>
        <begin position="37"/>
        <end position="66"/>
    </location>
</feature>
<accession>A0A1L0B2I8</accession>
<dbReference type="PROSITE" id="PS50082">
    <property type="entry name" value="WD_REPEATS_2"/>
    <property type="match status" value="2"/>
</dbReference>
<dbReference type="InterPro" id="IPR037850">
    <property type="entry name" value="RBBP5/Swd1"/>
</dbReference>
<keyword evidence="4" id="KW-0539">Nucleus</keyword>
<evidence type="ECO:0000256" key="3">
    <source>
        <dbReference type="ARBA" id="ARBA00022737"/>
    </source>
</evidence>
<dbReference type="Pfam" id="PF00400">
    <property type="entry name" value="WD40"/>
    <property type="match status" value="2"/>
</dbReference>
<dbReference type="GO" id="GO:0048188">
    <property type="term" value="C:Set1C/COMPASS complex"/>
    <property type="evidence" value="ECO:0007669"/>
    <property type="project" value="InterPro"/>
</dbReference>
<dbReference type="PANTHER" id="PTHR44040">
    <property type="entry name" value="RETINOBLASTOMA-BINDING PROTEIN 5"/>
    <property type="match status" value="1"/>
</dbReference>
<dbReference type="Proteomes" id="UP000183365">
    <property type="component" value="Unassembled WGS sequence"/>
</dbReference>
<dbReference type="PANTHER" id="PTHR44040:SF1">
    <property type="entry name" value="RETINOBLASTOMA-BINDING PROTEIN 5"/>
    <property type="match status" value="1"/>
</dbReference>
<dbReference type="Gene3D" id="2.130.10.10">
    <property type="entry name" value="YVTN repeat-like/Quinoprotein amine dehydrogenase"/>
    <property type="match status" value="2"/>
</dbReference>
<dbReference type="PROSITE" id="PS00678">
    <property type="entry name" value="WD_REPEATS_1"/>
    <property type="match status" value="1"/>
</dbReference>
<organism evidence="6 7">
    <name type="scientific">Hanseniaspora guilliermondii</name>
    <dbReference type="NCBI Taxonomy" id="56406"/>
    <lineage>
        <taxon>Eukaryota</taxon>
        <taxon>Fungi</taxon>
        <taxon>Dikarya</taxon>
        <taxon>Ascomycota</taxon>
        <taxon>Saccharomycotina</taxon>
        <taxon>Saccharomycetes</taxon>
        <taxon>Saccharomycodales</taxon>
        <taxon>Saccharomycodaceae</taxon>
        <taxon>Hanseniaspora</taxon>
    </lineage>
</organism>
<dbReference type="EMBL" id="FQNF01000018">
    <property type="protein sequence ID" value="SGZ39147.1"/>
    <property type="molecule type" value="Genomic_DNA"/>
</dbReference>
<proteinExistence type="predicted"/>
<dbReference type="OrthoDB" id="196858at2759"/>
<dbReference type="InterPro" id="IPR036322">
    <property type="entry name" value="WD40_repeat_dom_sf"/>
</dbReference>
<evidence type="ECO:0000256" key="2">
    <source>
        <dbReference type="ARBA" id="ARBA00022574"/>
    </source>
</evidence>
<sequence>MSINLLLHDPFCVLKDYPEHYAGIINTYPFKAVVQRYNPTGDYLASGCKDGSIIIYDMDTQKLIMYLGKNPVFGENNDESYQTKCLIKNHQDEILSVEWSHCGRYLLSAGKDNVVKIWDLACNHKNMVENTQLIFEKRRDECCCKSFDFDTNIHEARFIKSNQDLVIVCTKKSCLPLVIDVQKNTIESIHKYFDHSSLDGNSDSESLLNEILSNEKKYGVATSSLVTDKKLFVGSSKGWCFVYNISENGDMSINSHFKTSSSSIKNLLINNSMDTMYINSADRVIRQFDVLSINNQGKVAMEVNLKHKYQDVINRLQWNDIILSPHNGDFLAASANGANKDTGLFLWDTINGSLVKIYENSGEQLYKIDWDPNNMSIAASGCESGDIFCWEVSLPPKWASLAPDFEEVDEQVKYIEQEDEFDEQDNDYLKRDQNKFETEIKDLDLVTPDRTDVRGNVNKSHSVFKIPTNYSDILRLRKNIEQ</sequence>
<keyword evidence="2 5" id="KW-0853">WD repeat</keyword>
<name>A0A1L0B2I8_9ASCO</name>
<evidence type="ECO:0000313" key="6">
    <source>
        <dbReference type="EMBL" id="SGZ39147.1"/>
    </source>
</evidence>
<dbReference type="SMART" id="SM00320">
    <property type="entry name" value="WD40"/>
    <property type="match status" value="4"/>
</dbReference>
<dbReference type="InterPro" id="IPR001680">
    <property type="entry name" value="WD40_rpt"/>
</dbReference>
<evidence type="ECO:0000256" key="1">
    <source>
        <dbReference type="ARBA" id="ARBA00004123"/>
    </source>
</evidence>
<dbReference type="InterPro" id="IPR015943">
    <property type="entry name" value="WD40/YVTN_repeat-like_dom_sf"/>
</dbReference>
<gene>
    <name evidence="6" type="ORF">HGUI_01347</name>
</gene>
<dbReference type="SUPFAM" id="SSF50978">
    <property type="entry name" value="WD40 repeat-like"/>
    <property type="match status" value="1"/>
</dbReference>
<protein>
    <submittedName>
        <fullName evidence="6">Related to COMPASS component SWD1</fullName>
    </submittedName>
</protein>
<keyword evidence="3" id="KW-0677">Repeat</keyword>
<comment type="subcellular location">
    <subcellularLocation>
        <location evidence="1">Nucleus</location>
    </subcellularLocation>
</comment>
<keyword evidence="7" id="KW-1185">Reference proteome</keyword>
<evidence type="ECO:0000256" key="5">
    <source>
        <dbReference type="PROSITE-ProRule" id="PRU00221"/>
    </source>
</evidence>
<reference evidence="7" key="1">
    <citation type="submission" date="2016-11" db="EMBL/GenBank/DDBJ databases">
        <authorList>
            <person name="Guldener U."/>
        </authorList>
    </citation>
    <scope>NUCLEOTIDE SEQUENCE [LARGE SCALE GENOMIC DNA]</scope>
</reference>
<dbReference type="AlphaFoldDB" id="A0A1L0B2I8"/>
<dbReference type="PROSITE" id="PS50294">
    <property type="entry name" value="WD_REPEATS_REGION"/>
    <property type="match status" value="1"/>
</dbReference>
<dbReference type="InterPro" id="IPR019775">
    <property type="entry name" value="WD40_repeat_CS"/>
</dbReference>
<evidence type="ECO:0000256" key="4">
    <source>
        <dbReference type="ARBA" id="ARBA00023242"/>
    </source>
</evidence>